<proteinExistence type="predicted"/>
<keyword evidence="2" id="KW-1185">Reference proteome</keyword>
<comment type="caution">
    <text evidence="1">The sequence shown here is derived from an EMBL/GenBank/DDBJ whole genome shotgun (WGS) entry which is preliminary data.</text>
</comment>
<dbReference type="STRING" id="1602171.ST44_08330"/>
<dbReference type="EMBL" id="JXQK01000061">
    <property type="protein sequence ID" value="KIP61918.1"/>
    <property type="molecule type" value="Genomic_DNA"/>
</dbReference>
<reference evidence="1 2" key="1">
    <citation type="submission" date="2015-01" db="EMBL/GenBank/DDBJ databases">
        <title>Comparative genomics of non-oral Prevotella species.</title>
        <authorList>
            <person name="Accetto T."/>
            <person name="Nograsek B."/>
            <person name="Avgustin G."/>
        </authorList>
    </citation>
    <scope>NUCLEOTIDE SEQUENCE [LARGE SCALE GENOMIC DNA]</scope>
    <source>
        <strain evidence="1 2">P5-119</strain>
    </source>
</reference>
<accession>A0A0D0HC29</accession>
<sequence length="90" mass="10374">MVIEAINDITFGRDTCLRFGLNELPQNTKTKIYAKNPPRRGEQNPLMWGFIPHAVGENINQILFIKKTGDMELSSLSPVYLLCRYCRQMN</sequence>
<dbReference type="AlphaFoldDB" id="A0A0D0HC29"/>
<name>A0A0D0HC29_9BACT</name>
<evidence type="ECO:0000313" key="1">
    <source>
        <dbReference type="EMBL" id="KIP61918.1"/>
    </source>
</evidence>
<gene>
    <name evidence="1" type="ORF">ST44_08330</name>
</gene>
<evidence type="ECO:0000313" key="2">
    <source>
        <dbReference type="Proteomes" id="UP000032046"/>
    </source>
</evidence>
<dbReference type="Proteomes" id="UP000032046">
    <property type="component" value="Unassembled WGS sequence"/>
</dbReference>
<protein>
    <submittedName>
        <fullName evidence="1">Uncharacterized protein</fullName>
    </submittedName>
</protein>
<organism evidence="1 2">
    <name type="scientific">Prevotella pectinovora</name>
    <dbReference type="NCBI Taxonomy" id="1602169"/>
    <lineage>
        <taxon>Bacteria</taxon>
        <taxon>Pseudomonadati</taxon>
        <taxon>Bacteroidota</taxon>
        <taxon>Bacteroidia</taxon>
        <taxon>Bacteroidales</taxon>
        <taxon>Prevotellaceae</taxon>
        <taxon>Prevotella</taxon>
    </lineage>
</organism>